<name>A0A4E9EK84_GIBZA</name>
<feature type="compositionally biased region" description="Polar residues" evidence="1">
    <location>
        <begin position="31"/>
        <end position="64"/>
    </location>
</feature>
<dbReference type="EMBL" id="CAAKMV010000168">
    <property type="protein sequence ID" value="VIO62918.1"/>
    <property type="molecule type" value="Genomic_DNA"/>
</dbReference>
<organism evidence="2">
    <name type="scientific">Gibberella zeae</name>
    <name type="common">Wheat head blight fungus</name>
    <name type="synonym">Fusarium graminearum</name>
    <dbReference type="NCBI Taxonomy" id="5518"/>
    <lineage>
        <taxon>Eukaryota</taxon>
        <taxon>Fungi</taxon>
        <taxon>Dikarya</taxon>
        <taxon>Ascomycota</taxon>
        <taxon>Pezizomycotina</taxon>
        <taxon>Sordariomycetes</taxon>
        <taxon>Hypocreomycetidae</taxon>
        <taxon>Hypocreales</taxon>
        <taxon>Nectriaceae</taxon>
        <taxon>Fusarium</taxon>
    </lineage>
</organism>
<proteinExistence type="predicted"/>
<gene>
    <name evidence="2" type="ORF">FUG_LOCUS509494</name>
</gene>
<reference evidence="2" key="1">
    <citation type="submission" date="2019-04" db="EMBL/GenBank/DDBJ databases">
        <authorList>
            <person name="Melise S."/>
            <person name="Noan J."/>
            <person name="Okalmin O."/>
        </authorList>
    </citation>
    <scope>NUCLEOTIDE SEQUENCE</scope>
    <source>
        <strain evidence="2">FN9</strain>
    </source>
</reference>
<evidence type="ECO:0000313" key="2">
    <source>
        <dbReference type="EMBL" id="VIO62918.1"/>
    </source>
</evidence>
<accession>A0A4E9EK84</accession>
<protein>
    <submittedName>
        <fullName evidence="2">Uncharacterized protein</fullName>
    </submittedName>
</protein>
<evidence type="ECO:0000256" key="1">
    <source>
        <dbReference type="SAM" id="MobiDB-lite"/>
    </source>
</evidence>
<sequence>MTKNVMDDKKKLDKRVTRLEDYFRDSDHVENWQSPSSNLKSPQKKSQGTGHVSNQSTEAVKSVSDIQPNVPLALKPPKKSAFTGLPVIVENLTATLDTKKYKKTEEKAVSLGHETGTAFPDKPRSNLVKQHFQKWREITLGKNKDIQWAKTRPAAFEEQPAFINEQYATVFLWTLSGPEPYSDKQVSIIDEIDNEKFVKRIKTYPMPKLGDFTIVYEHMPVSLAEIAASRQVRGPELAFILKQVRL</sequence>
<dbReference type="AlphaFoldDB" id="A0A4E9EK84"/>
<feature type="region of interest" description="Disordered" evidence="1">
    <location>
        <begin position="24"/>
        <end position="64"/>
    </location>
</feature>